<dbReference type="AlphaFoldDB" id="A0AAV1K7L0"/>
<evidence type="ECO:0000256" key="5">
    <source>
        <dbReference type="ARBA" id="ARBA00022723"/>
    </source>
</evidence>
<evidence type="ECO:0000256" key="6">
    <source>
        <dbReference type="ARBA" id="ARBA00023004"/>
    </source>
</evidence>
<dbReference type="InterPro" id="IPR007238">
    <property type="entry name" value="DNA_primase_lsu_euk/arc"/>
</dbReference>
<name>A0AAV1K7L0_9NEOP</name>
<reference evidence="9 10" key="1">
    <citation type="submission" date="2023-11" db="EMBL/GenBank/DDBJ databases">
        <authorList>
            <person name="Hedman E."/>
            <person name="Englund M."/>
            <person name="Stromberg M."/>
            <person name="Nyberg Akerstrom W."/>
            <person name="Nylinder S."/>
            <person name="Jareborg N."/>
            <person name="Kallberg Y."/>
            <person name="Kronander E."/>
        </authorList>
    </citation>
    <scope>NUCLEOTIDE SEQUENCE [LARGE SCALE GENOMIC DNA]</scope>
</reference>
<dbReference type="Gene3D" id="1.20.930.80">
    <property type="match status" value="1"/>
</dbReference>
<evidence type="ECO:0000256" key="2">
    <source>
        <dbReference type="ARBA" id="ARBA00022485"/>
    </source>
</evidence>
<dbReference type="Pfam" id="PF04104">
    <property type="entry name" value="DNA_primase_lrg"/>
    <property type="match status" value="1"/>
</dbReference>
<keyword evidence="2" id="KW-0004">4Fe-4S</keyword>
<feature type="domain" description="DNA primase large subunit C-terminal" evidence="8">
    <location>
        <begin position="237"/>
        <end position="396"/>
    </location>
</feature>
<dbReference type="GO" id="GO:0051539">
    <property type="term" value="F:4 iron, 4 sulfur cluster binding"/>
    <property type="evidence" value="ECO:0007669"/>
    <property type="project" value="UniProtKB-KW"/>
</dbReference>
<evidence type="ECO:0000256" key="3">
    <source>
        <dbReference type="ARBA" id="ARBA00022515"/>
    </source>
</evidence>
<sequence>MSFFYLTPVKGDMPVYLLEIIITNRLKYLKDIIKGKESIYNEYLVEGGIYDNVGHFILCTLGILGNNYGFSKFLLQAEVELFKRRLESLSAYDLRCFSKRLLKALRKLERTAPFIEPLQVLCQHLILRNLVHHIGQYHDNNCCTYNIKIKFNHCLQLVAKRQVELRNGIAHIPCSKWKSYLITLFNNQLKYRLRNIDLTVLNNDVRIIDLLYKFKDQFNCFNNDCKSKVLMSKDVDLASKFFPPCMLNLHQYLRQKHRLSHMQRFYYSLYLKDIGMPVEEAIDFWRMEYKKMPNGSHSCGHTWDKDERKFIYGIRHLYGLEGGRKIYTSVDCQRIQNENYASSEGGCPFKSFESHRMREILESDSNEVVLSQINELKEHKQYVPACQLYLKKKFTKNVDSIFEHSFNFTPLKFYEIASKAHCN</sequence>
<evidence type="ECO:0000313" key="9">
    <source>
        <dbReference type="EMBL" id="CAK1579088.1"/>
    </source>
</evidence>
<dbReference type="GO" id="GO:0006269">
    <property type="term" value="P:DNA replication, synthesis of primer"/>
    <property type="evidence" value="ECO:0007669"/>
    <property type="project" value="UniProtKB-KW"/>
</dbReference>
<dbReference type="Proteomes" id="UP001314205">
    <property type="component" value="Unassembled WGS sequence"/>
</dbReference>
<keyword evidence="4" id="KW-0235">DNA replication</keyword>
<evidence type="ECO:0000256" key="4">
    <source>
        <dbReference type="ARBA" id="ARBA00022705"/>
    </source>
</evidence>
<protein>
    <recommendedName>
        <fullName evidence="8">DNA primase large subunit C-terminal domain-containing protein</fullName>
    </recommendedName>
</protein>
<dbReference type="PANTHER" id="PTHR10537:SF4">
    <property type="entry name" value="DNA PRIMASE LARGE SUBUNIT"/>
    <property type="match status" value="1"/>
</dbReference>
<dbReference type="EMBL" id="CAVLGL010000002">
    <property type="protein sequence ID" value="CAK1579088.1"/>
    <property type="molecule type" value="Genomic_DNA"/>
</dbReference>
<evidence type="ECO:0000256" key="7">
    <source>
        <dbReference type="ARBA" id="ARBA00023014"/>
    </source>
</evidence>
<accession>A0AAV1K7L0</accession>
<dbReference type="GO" id="GO:0006270">
    <property type="term" value="P:DNA replication initiation"/>
    <property type="evidence" value="ECO:0007669"/>
    <property type="project" value="TreeGrafter"/>
</dbReference>
<dbReference type="GO" id="GO:0046872">
    <property type="term" value="F:metal ion binding"/>
    <property type="evidence" value="ECO:0007669"/>
    <property type="project" value="UniProtKB-KW"/>
</dbReference>
<evidence type="ECO:0000313" key="10">
    <source>
        <dbReference type="Proteomes" id="UP001314205"/>
    </source>
</evidence>
<proteinExistence type="predicted"/>
<evidence type="ECO:0000256" key="1">
    <source>
        <dbReference type="ARBA" id="ARBA00001966"/>
    </source>
</evidence>
<evidence type="ECO:0000259" key="8">
    <source>
        <dbReference type="Pfam" id="PF04104"/>
    </source>
</evidence>
<keyword evidence="10" id="KW-1185">Reference proteome</keyword>
<dbReference type="Pfam" id="PF26466">
    <property type="entry name" value="DNA_primase_lrg_N"/>
    <property type="match status" value="1"/>
</dbReference>
<dbReference type="GO" id="GO:0005658">
    <property type="term" value="C:alpha DNA polymerase:primase complex"/>
    <property type="evidence" value="ECO:0007669"/>
    <property type="project" value="TreeGrafter"/>
</dbReference>
<keyword evidence="7" id="KW-0411">Iron-sulfur</keyword>
<organism evidence="9 10">
    <name type="scientific">Parnassius mnemosyne</name>
    <name type="common">clouded apollo</name>
    <dbReference type="NCBI Taxonomy" id="213953"/>
    <lineage>
        <taxon>Eukaryota</taxon>
        <taxon>Metazoa</taxon>
        <taxon>Ecdysozoa</taxon>
        <taxon>Arthropoda</taxon>
        <taxon>Hexapoda</taxon>
        <taxon>Insecta</taxon>
        <taxon>Pterygota</taxon>
        <taxon>Neoptera</taxon>
        <taxon>Endopterygota</taxon>
        <taxon>Lepidoptera</taxon>
        <taxon>Glossata</taxon>
        <taxon>Ditrysia</taxon>
        <taxon>Papilionoidea</taxon>
        <taxon>Papilionidae</taxon>
        <taxon>Parnassiinae</taxon>
        <taxon>Parnassini</taxon>
        <taxon>Parnassius</taxon>
        <taxon>Driopa</taxon>
    </lineage>
</organism>
<gene>
    <name evidence="9" type="ORF">PARMNEM_LOCUS1079</name>
</gene>
<keyword evidence="3" id="KW-0639">Primosome</keyword>
<keyword evidence="5" id="KW-0479">Metal-binding</keyword>
<comment type="caution">
    <text evidence="9">The sequence shown here is derived from an EMBL/GenBank/DDBJ whole genome shotgun (WGS) entry which is preliminary data.</text>
</comment>
<dbReference type="InterPro" id="IPR058560">
    <property type="entry name" value="DNA_primase_C"/>
</dbReference>
<keyword evidence="6" id="KW-0408">Iron</keyword>
<dbReference type="PANTHER" id="PTHR10537">
    <property type="entry name" value="DNA PRIMASE LARGE SUBUNIT"/>
    <property type="match status" value="1"/>
</dbReference>
<comment type="cofactor">
    <cofactor evidence="1">
        <name>[4Fe-4S] cluster</name>
        <dbReference type="ChEBI" id="CHEBI:49883"/>
    </cofactor>
</comment>